<gene>
    <name evidence="2" type="ORF">V4F39_08200</name>
</gene>
<dbReference type="RefSeq" id="WP_332288827.1">
    <property type="nucleotide sequence ID" value="NZ_JAZIBG010000020.1"/>
</dbReference>
<evidence type="ECO:0000313" key="2">
    <source>
        <dbReference type="EMBL" id="MEF7613887.1"/>
    </source>
</evidence>
<name>A0AAW9QEP9_9BURK</name>
<dbReference type="Proteomes" id="UP001336250">
    <property type="component" value="Unassembled WGS sequence"/>
</dbReference>
<accession>A0AAW9QEP9</accession>
<feature type="chain" id="PRO_5043712661" evidence="1">
    <location>
        <begin position="37"/>
        <end position="222"/>
    </location>
</feature>
<protein>
    <submittedName>
        <fullName evidence="2">L,D-transpeptidase</fullName>
    </submittedName>
</protein>
<proteinExistence type="predicted"/>
<organism evidence="2 3">
    <name type="scientific">Aquincola agrisoli</name>
    <dbReference type="NCBI Taxonomy" id="3119538"/>
    <lineage>
        <taxon>Bacteria</taxon>
        <taxon>Pseudomonadati</taxon>
        <taxon>Pseudomonadota</taxon>
        <taxon>Betaproteobacteria</taxon>
        <taxon>Burkholderiales</taxon>
        <taxon>Sphaerotilaceae</taxon>
        <taxon>Aquincola</taxon>
    </lineage>
</organism>
<comment type="caution">
    <text evidence="2">The sequence shown here is derived from an EMBL/GenBank/DDBJ whole genome shotgun (WGS) entry which is preliminary data.</text>
</comment>
<dbReference type="AlphaFoldDB" id="A0AAW9QEP9"/>
<dbReference type="EMBL" id="JAZIBG010000020">
    <property type="protein sequence ID" value="MEF7613887.1"/>
    <property type="molecule type" value="Genomic_DNA"/>
</dbReference>
<sequence length="222" mass="23728">MSVLRRPSLRKLLLPFRLLLAGLLAAAALAPPAARASADIDQAWRQIVATADHRGLPFAIVDKREAVITVFDAQGHEVGRTPVLLGLAPGDDSTPGVGRRAQIGAVQPAERTTPAGRFEAEPGRNLSGEPIVWLDYGAALAIHRLRPGPSRERRAQRLASPRLKDRRISLGCVVVPEPFYEAVIAPHLGRSRSVVYVLPESRPLDTVLPPAPLVAAAAATAE</sequence>
<reference evidence="2 3" key="1">
    <citation type="submission" date="2024-02" db="EMBL/GenBank/DDBJ databases">
        <title>Genome sequence of Aquincola sp. MAHUQ-54.</title>
        <authorList>
            <person name="Huq M.A."/>
        </authorList>
    </citation>
    <scope>NUCLEOTIDE SEQUENCE [LARGE SCALE GENOMIC DNA]</scope>
    <source>
        <strain evidence="2 3">MAHUQ-54</strain>
    </source>
</reference>
<evidence type="ECO:0000256" key="1">
    <source>
        <dbReference type="SAM" id="SignalP"/>
    </source>
</evidence>
<keyword evidence="3" id="KW-1185">Reference proteome</keyword>
<feature type="signal peptide" evidence="1">
    <location>
        <begin position="1"/>
        <end position="36"/>
    </location>
</feature>
<keyword evidence="1" id="KW-0732">Signal</keyword>
<evidence type="ECO:0000313" key="3">
    <source>
        <dbReference type="Proteomes" id="UP001336250"/>
    </source>
</evidence>